<dbReference type="OrthoDB" id="9782828at2"/>
<dbReference type="Gene3D" id="3.20.20.70">
    <property type="entry name" value="Aldolase class I"/>
    <property type="match status" value="1"/>
</dbReference>
<keyword evidence="9 12" id="KW-0456">Lyase</keyword>
<dbReference type="EC" id="4.3.3.7" evidence="4 12"/>
<evidence type="ECO:0000256" key="3">
    <source>
        <dbReference type="ARBA" id="ARBA00007592"/>
    </source>
</evidence>
<dbReference type="HAMAP" id="MF_00418">
    <property type="entry name" value="DapA"/>
    <property type="match status" value="1"/>
</dbReference>
<name>A0A0D5NMZ0_9BACL</name>
<evidence type="ECO:0000256" key="13">
    <source>
        <dbReference type="PIRNR" id="PIRNR001365"/>
    </source>
</evidence>
<evidence type="ECO:0000256" key="12">
    <source>
        <dbReference type="HAMAP-Rule" id="MF_00418"/>
    </source>
</evidence>
<evidence type="ECO:0000313" key="17">
    <source>
        <dbReference type="Proteomes" id="UP000032633"/>
    </source>
</evidence>
<dbReference type="SUPFAM" id="SSF51569">
    <property type="entry name" value="Aldolase"/>
    <property type="match status" value="1"/>
</dbReference>
<feature type="binding site" evidence="12 15">
    <location>
        <position position="47"/>
    </location>
    <ligand>
        <name>pyruvate</name>
        <dbReference type="ChEBI" id="CHEBI:15361"/>
    </ligand>
</feature>
<comment type="similarity">
    <text evidence="3 12 13">Belongs to the DapA family.</text>
</comment>
<comment type="subcellular location">
    <subcellularLocation>
        <location evidence="12">Cytoplasm</location>
    </subcellularLocation>
</comment>
<protein>
    <recommendedName>
        <fullName evidence="4 12">4-hydroxy-tetrahydrodipicolinate synthase</fullName>
        <shortName evidence="12">HTPA synthase</shortName>
        <ecNumber evidence="4 12">4.3.3.7</ecNumber>
    </recommendedName>
</protein>
<evidence type="ECO:0000256" key="4">
    <source>
        <dbReference type="ARBA" id="ARBA00012086"/>
    </source>
</evidence>
<dbReference type="PATRIC" id="fig|1126833.4.peg.4647"/>
<evidence type="ECO:0000256" key="2">
    <source>
        <dbReference type="ARBA" id="ARBA00005120"/>
    </source>
</evidence>
<evidence type="ECO:0000256" key="10">
    <source>
        <dbReference type="ARBA" id="ARBA00023270"/>
    </source>
</evidence>
<keyword evidence="7 12" id="KW-0220">Diaminopimelate biosynthesis</keyword>
<evidence type="ECO:0000256" key="11">
    <source>
        <dbReference type="ARBA" id="ARBA00047836"/>
    </source>
</evidence>
<dbReference type="InterPro" id="IPR005263">
    <property type="entry name" value="DapA"/>
</dbReference>
<dbReference type="KEGG" id="pbj:VN24_21150"/>
<dbReference type="NCBIfam" id="TIGR00674">
    <property type="entry name" value="dapA"/>
    <property type="match status" value="1"/>
</dbReference>
<evidence type="ECO:0000256" key="7">
    <source>
        <dbReference type="ARBA" id="ARBA00022915"/>
    </source>
</evidence>
<dbReference type="PANTHER" id="PTHR12128">
    <property type="entry name" value="DIHYDRODIPICOLINATE SYNTHASE"/>
    <property type="match status" value="1"/>
</dbReference>
<dbReference type="GO" id="GO:0008840">
    <property type="term" value="F:4-hydroxy-tetrahydrodipicolinate synthase activity"/>
    <property type="evidence" value="ECO:0007669"/>
    <property type="project" value="UniProtKB-UniRule"/>
</dbReference>
<gene>
    <name evidence="12" type="primary">dapA</name>
    <name evidence="16" type="ORF">VN24_21150</name>
</gene>
<reference evidence="16 17" key="1">
    <citation type="journal article" date="2015" name="J. Biotechnol.">
        <title>Complete genome sequence of Paenibacillus beijingensis 7188(T) (=DSM 24997(T)), a novel rhizobacterium from jujube garden soil.</title>
        <authorList>
            <person name="Kwak Y."/>
            <person name="Shin J.H."/>
        </authorList>
    </citation>
    <scope>NUCLEOTIDE SEQUENCE [LARGE SCALE GENOMIC DNA]</scope>
    <source>
        <strain evidence="16 17">DSM 24997</strain>
    </source>
</reference>
<dbReference type="PANTHER" id="PTHR12128:SF66">
    <property type="entry name" value="4-HYDROXY-2-OXOGLUTARATE ALDOLASE, MITOCHONDRIAL"/>
    <property type="match status" value="1"/>
</dbReference>
<dbReference type="Pfam" id="PF00701">
    <property type="entry name" value="DHDPS"/>
    <property type="match status" value="1"/>
</dbReference>
<evidence type="ECO:0000256" key="1">
    <source>
        <dbReference type="ARBA" id="ARBA00003294"/>
    </source>
</evidence>
<dbReference type="GO" id="GO:0019877">
    <property type="term" value="P:diaminopimelate biosynthetic process"/>
    <property type="evidence" value="ECO:0007669"/>
    <property type="project" value="UniProtKB-UniRule"/>
</dbReference>
<keyword evidence="6 12" id="KW-0028">Amino-acid biosynthesis</keyword>
<dbReference type="PROSITE" id="PS00665">
    <property type="entry name" value="DHDPS_1"/>
    <property type="match status" value="1"/>
</dbReference>
<keyword evidence="5 12" id="KW-0963">Cytoplasm</keyword>
<comment type="catalytic activity">
    <reaction evidence="11 12">
        <text>L-aspartate 4-semialdehyde + pyruvate = (2S,4S)-4-hydroxy-2,3,4,5-tetrahydrodipicolinate + H2O + H(+)</text>
        <dbReference type="Rhea" id="RHEA:34171"/>
        <dbReference type="ChEBI" id="CHEBI:15361"/>
        <dbReference type="ChEBI" id="CHEBI:15377"/>
        <dbReference type="ChEBI" id="CHEBI:15378"/>
        <dbReference type="ChEBI" id="CHEBI:67139"/>
        <dbReference type="ChEBI" id="CHEBI:537519"/>
        <dbReference type="EC" id="4.3.3.7"/>
    </reaction>
</comment>
<dbReference type="RefSeq" id="WP_045672046.1">
    <property type="nucleotide sequence ID" value="NZ_CP011058.1"/>
</dbReference>
<feature type="site" description="Part of a proton relay during catalysis" evidence="12">
    <location>
        <position position="46"/>
    </location>
</feature>
<reference evidence="17" key="2">
    <citation type="submission" date="2015-03" db="EMBL/GenBank/DDBJ databases">
        <title>Genome sequence of Paenibacillus beijingensis strain DSM 24997T.</title>
        <authorList>
            <person name="Kwak Y."/>
            <person name="Shin J.-H."/>
        </authorList>
    </citation>
    <scope>NUCLEOTIDE SEQUENCE [LARGE SCALE GENOMIC DNA]</scope>
    <source>
        <strain evidence="17">DSM 24997</strain>
    </source>
</reference>
<accession>A0A0D5NMZ0</accession>
<keyword evidence="10 12" id="KW-0704">Schiff base</keyword>
<dbReference type="InterPro" id="IPR002220">
    <property type="entry name" value="DapA-like"/>
</dbReference>
<comment type="function">
    <text evidence="1 12">Catalyzes the condensation of (S)-aspartate-beta-semialdehyde [(S)-ASA] and pyruvate to 4-hydroxy-tetrahydrodipicolinate (HTPA).</text>
</comment>
<feature type="active site" description="Proton donor/acceptor" evidence="12 14">
    <location>
        <position position="135"/>
    </location>
</feature>
<dbReference type="PRINTS" id="PR00146">
    <property type="entry name" value="DHPICSNTHASE"/>
</dbReference>
<keyword evidence="8 12" id="KW-0457">Lysine biosynthesis</keyword>
<comment type="caution">
    <text evidence="12">Was originally thought to be a dihydrodipicolinate synthase (DHDPS), catalyzing the condensation of (S)-aspartate-beta-semialdehyde [(S)-ASA] and pyruvate to dihydrodipicolinate (DHDP). However, it was shown in E.coli that the product of the enzymatic reaction is not dihydrodipicolinate but in fact (4S)-4-hydroxy-2,3,4,5-tetrahydro-(2S)-dipicolinic acid (HTPA), and that the consecutive dehydration reaction leading to DHDP is not spontaneous but catalyzed by DapB.</text>
</comment>
<feature type="binding site" evidence="12 15">
    <location>
        <position position="203"/>
    </location>
    <ligand>
        <name>pyruvate</name>
        <dbReference type="ChEBI" id="CHEBI:15361"/>
    </ligand>
</feature>
<dbReference type="HOGENOM" id="CLU_049343_7_1_9"/>
<keyword evidence="17" id="KW-1185">Reference proteome</keyword>
<dbReference type="STRING" id="1126833.VN24_21150"/>
<evidence type="ECO:0000256" key="5">
    <source>
        <dbReference type="ARBA" id="ARBA00022490"/>
    </source>
</evidence>
<dbReference type="GO" id="GO:0009089">
    <property type="term" value="P:lysine biosynthetic process via diaminopimelate"/>
    <property type="evidence" value="ECO:0007669"/>
    <property type="project" value="UniProtKB-UniRule"/>
</dbReference>
<evidence type="ECO:0000256" key="14">
    <source>
        <dbReference type="PIRSR" id="PIRSR001365-1"/>
    </source>
</evidence>
<sequence>MDFGRLITAMVTPFDAEGAIDWDTTARLVDYLIDEQRSDSLVVCGTTGESPTLTEEEKLEMFRFVLKRANGRCKVIAGTGSNSTVHTIHLTKEAEKIGVDGVLLVVPYYNKPSQEGMYRHFKAVAEATELPVMLYNVPGRTGISISAETTIRLAQIRNIVATKECVADQVVEIVSGAPETFRVYSGDDSATLPVLAAGGYGIVSVASHIIGPQMKEMIDAYLSGNVKEAAALNIKLTPIFEGLFACPHYVPNPVPVKYALGLKGMPVGGVRLPLVEASEAEAEFLRQLVL</sequence>
<dbReference type="SMART" id="SM01130">
    <property type="entry name" value="DHDPS"/>
    <property type="match status" value="1"/>
</dbReference>
<organism evidence="16 17">
    <name type="scientific">Paenibacillus beijingensis</name>
    <dbReference type="NCBI Taxonomy" id="1126833"/>
    <lineage>
        <taxon>Bacteria</taxon>
        <taxon>Bacillati</taxon>
        <taxon>Bacillota</taxon>
        <taxon>Bacilli</taxon>
        <taxon>Bacillales</taxon>
        <taxon>Paenibacillaceae</taxon>
        <taxon>Paenibacillus</taxon>
    </lineage>
</organism>
<comment type="pathway">
    <text evidence="2 12">Amino-acid biosynthesis; L-lysine biosynthesis via DAP pathway; (S)-tetrahydrodipicolinate from L-aspartate: step 3/4.</text>
</comment>
<dbReference type="AlphaFoldDB" id="A0A0D5NMZ0"/>
<proteinExistence type="inferred from homology"/>
<evidence type="ECO:0000256" key="8">
    <source>
        <dbReference type="ARBA" id="ARBA00023154"/>
    </source>
</evidence>
<dbReference type="CDD" id="cd00950">
    <property type="entry name" value="DHDPS"/>
    <property type="match status" value="1"/>
</dbReference>
<dbReference type="EMBL" id="CP011058">
    <property type="protein sequence ID" value="AJY76621.1"/>
    <property type="molecule type" value="Genomic_DNA"/>
</dbReference>
<evidence type="ECO:0000313" key="16">
    <source>
        <dbReference type="EMBL" id="AJY76621.1"/>
    </source>
</evidence>
<dbReference type="InterPro" id="IPR013785">
    <property type="entry name" value="Aldolase_TIM"/>
</dbReference>
<evidence type="ECO:0000256" key="6">
    <source>
        <dbReference type="ARBA" id="ARBA00022605"/>
    </source>
</evidence>
<evidence type="ECO:0000256" key="15">
    <source>
        <dbReference type="PIRSR" id="PIRSR001365-2"/>
    </source>
</evidence>
<comment type="subunit">
    <text evidence="12">Homotetramer; dimer of dimers.</text>
</comment>
<feature type="active site" description="Schiff-base intermediate with substrate" evidence="12 14">
    <location>
        <position position="163"/>
    </location>
</feature>
<evidence type="ECO:0000256" key="9">
    <source>
        <dbReference type="ARBA" id="ARBA00023239"/>
    </source>
</evidence>
<dbReference type="PIRSF" id="PIRSF001365">
    <property type="entry name" value="DHDPS"/>
    <property type="match status" value="1"/>
</dbReference>
<dbReference type="Proteomes" id="UP000032633">
    <property type="component" value="Chromosome"/>
</dbReference>
<dbReference type="GO" id="GO:0005829">
    <property type="term" value="C:cytosol"/>
    <property type="evidence" value="ECO:0007669"/>
    <property type="project" value="TreeGrafter"/>
</dbReference>
<feature type="site" description="Part of a proton relay during catalysis" evidence="12">
    <location>
        <position position="109"/>
    </location>
</feature>
<dbReference type="UniPathway" id="UPA00034">
    <property type="reaction ID" value="UER00017"/>
</dbReference>
<dbReference type="InterPro" id="IPR020624">
    <property type="entry name" value="Schiff_base-form_aldolases_CS"/>
</dbReference>